<dbReference type="PANTHER" id="PTHR43537:SF5">
    <property type="entry name" value="UXU OPERON TRANSCRIPTIONAL REGULATOR"/>
    <property type="match status" value="1"/>
</dbReference>
<dbReference type="SMART" id="SM00895">
    <property type="entry name" value="FCD"/>
    <property type="match status" value="1"/>
</dbReference>
<dbReference type="InterPro" id="IPR008920">
    <property type="entry name" value="TF_FadR/GntR_C"/>
</dbReference>
<keyword evidence="3" id="KW-0804">Transcription</keyword>
<dbReference type="GO" id="GO:0003677">
    <property type="term" value="F:DNA binding"/>
    <property type="evidence" value="ECO:0007669"/>
    <property type="project" value="UniProtKB-KW"/>
</dbReference>
<dbReference type="SUPFAM" id="SSF46785">
    <property type="entry name" value="Winged helix' DNA-binding domain"/>
    <property type="match status" value="1"/>
</dbReference>
<dbReference type="InterPro" id="IPR011711">
    <property type="entry name" value="GntR_C"/>
</dbReference>
<dbReference type="PANTHER" id="PTHR43537">
    <property type="entry name" value="TRANSCRIPTIONAL REGULATOR, GNTR FAMILY"/>
    <property type="match status" value="1"/>
</dbReference>
<dbReference type="InterPro" id="IPR036390">
    <property type="entry name" value="WH_DNA-bd_sf"/>
</dbReference>
<dbReference type="InterPro" id="IPR000524">
    <property type="entry name" value="Tscrpt_reg_HTH_GntR"/>
</dbReference>
<feature type="domain" description="HTH gntR-type" evidence="5">
    <location>
        <begin position="9"/>
        <end position="76"/>
    </location>
</feature>
<dbReference type="GO" id="GO:0003700">
    <property type="term" value="F:DNA-binding transcription factor activity"/>
    <property type="evidence" value="ECO:0007669"/>
    <property type="project" value="InterPro"/>
</dbReference>
<protein>
    <submittedName>
        <fullName evidence="6">GntR family transcriptional regulator</fullName>
    </submittedName>
</protein>
<dbReference type="RefSeq" id="WP_189048584.1">
    <property type="nucleotide sequence ID" value="NZ_BMJQ01000010.1"/>
</dbReference>
<keyword evidence="1" id="KW-0805">Transcription regulation</keyword>
<feature type="region of interest" description="Disordered" evidence="4">
    <location>
        <begin position="220"/>
        <end position="243"/>
    </location>
</feature>
<evidence type="ECO:0000313" key="7">
    <source>
        <dbReference type="Proteomes" id="UP000646365"/>
    </source>
</evidence>
<comment type="caution">
    <text evidence="6">The sequence shown here is derived from an EMBL/GenBank/DDBJ whole genome shotgun (WGS) entry which is preliminary data.</text>
</comment>
<proteinExistence type="predicted"/>
<dbReference type="SMART" id="SM00345">
    <property type="entry name" value="HTH_GNTR"/>
    <property type="match status" value="1"/>
</dbReference>
<evidence type="ECO:0000259" key="5">
    <source>
        <dbReference type="PROSITE" id="PS50949"/>
    </source>
</evidence>
<sequence length="243" mass="27065">MPVPLRSRATLADQAYDTLRAMIVSGEMPPGSRLSEPELTLRLTIGRTPLREALLRLVQDGLVVIYPQSGSFVAAIDLDQLEEAQFVRERLECGIIRRVTSQADKRGIAQLKSLLQRQELAAVDEDTALFHGLDDEMHATFCAVAGWPDVWRIIHRSKVHMDRVRHLSLPIAGHMSHLIQQHRTIVEAVASGDADAAEQAMRDHLSEIFKTVAVLRLDRPDKHDGTKSDGALPRPARGFSAHR</sequence>
<name>A0A8J3E697_9PROT</name>
<reference evidence="6" key="1">
    <citation type="journal article" date="2014" name="Int. J. Syst. Evol. Microbiol.">
        <title>Complete genome sequence of Corynebacterium casei LMG S-19264T (=DSM 44701T), isolated from a smear-ripened cheese.</title>
        <authorList>
            <consortium name="US DOE Joint Genome Institute (JGI-PGF)"/>
            <person name="Walter F."/>
            <person name="Albersmeier A."/>
            <person name="Kalinowski J."/>
            <person name="Ruckert C."/>
        </authorList>
    </citation>
    <scope>NUCLEOTIDE SEQUENCE</scope>
    <source>
        <strain evidence="6">CGMCC 1.15725</strain>
    </source>
</reference>
<evidence type="ECO:0000256" key="3">
    <source>
        <dbReference type="ARBA" id="ARBA00023163"/>
    </source>
</evidence>
<dbReference type="Pfam" id="PF00392">
    <property type="entry name" value="GntR"/>
    <property type="match status" value="1"/>
</dbReference>
<dbReference type="Proteomes" id="UP000646365">
    <property type="component" value="Unassembled WGS sequence"/>
</dbReference>
<dbReference type="PROSITE" id="PS50949">
    <property type="entry name" value="HTH_GNTR"/>
    <property type="match status" value="1"/>
</dbReference>
<organism evidence="6 7">
    <name type="scientific">Aliidongia dinghuensis</name>
    <dbReference type="NCBI Taxonomy" id="1867774"/>
    <lineage>
        <taxon>Bacteria</taxon>
        <taxon>Pseudomonadati</taxon>
        <taxon>Pseudomonadota</taxon>
        <taxon>Alphaproteobacteria</taxon>
        <taxon>Rhodospirillales</taxon>
        <taxon>Dongiaceae</taxon>
        <taxon>Aliidongia</taxon>
    </lineage>
</organism>
<gene>
    <name evidence="6" type="ORF">GCM10011611_37660</name>
</gene>
<dbReference type="AlphaFoldDB" id="A0A8J3E697"/>
<dbReference type="CDD" id="cd07377">
    <property type="entry name" value="WHTH_GntR"/>
    <property type="match status" value="1"/>
</dbReference>
<evidence type="ECO:0000256" key="4">
    <source>
        <dbReference type="SAM" id="MobiDB-lite"/>
    </source>
</evidence>
<keyword evidence="7" id="KW-1185">Reference proteome</keyword>
<reference evidence="6" key="2">
    <citation type="submission" date="2020-09" db="EMBL/GenBank/DDBJ databases">
        <authorList>
            <person name="Sun Q."/>
            <person name="Zhou Y."/>
        </authorList>
    </citation>
    <scope>NUCLEOTIDE SEQUENCE</scope>
    <source>
        <strain evidence="6">CGMCC 1.15725</strain>
    </source>
</reference>
<dbReference type="Gene3D" id="1.10.10.10">
    <property type="entry name" value="Winged helix-like DNA-binding domain superfamily/Winged helix DNA-binding domain"/>
    <property type="match status" value="1"/>
</dbReference>
<accession>A0A8J3E697</accession>
<evidence type="ECO:0000256" key="2">
    <source>
        <dbReference type="ARBA" id="ARBA00023125"/>
    </source>
</evidence>
<dbReference type="Gene3D" id="1.20.120.530">
    <property type="entry name" value="GntR ligand-binding domain-like"/>
    <property type="match status" value="1"/>
</dbReference>
<keyword evidence="2" id="KW-0238">DNA-binding</keyword>
<dbReference type="EMBL" id="BMJQ01000010">
    <property type="protein sequence ID" value="GGF28109.1"/>
    <property type="molecule type" value="Genomic_DNA"/>
</dbReference>
<dbReference type="InterPro" id="IPR036388">
    <property type="entry name" value="WH-like_DNA-bd_sf"/>
</dbReference>
<dbReference type="SUPFAM" id="SSF48008">
    <property type="entry name" value="GntR ligand-binding domain-like"/>
    <property type="match status" value="1"/>
</dbReference>
<dbReference type="Pfam" id="PF07729">
    <property type="entry name" value="FCD"/>
    <property type="match status" value="1"/>
</dbReference>
<evidence type="ECO:0000256" key="1">
    <source>
        <dbReference type="ARBA" id="ARBA00023015"/>
    </source>
</evidence>
<evidence type="ECO:0000313" key="6">
    <source>
        <dbReference type="EMBL" id="GGF28109.1"/>
    </source>
</evidence>